<evidence type="ECO:0000256" key="4">
    <source>
        <dbReference type="ARBA" id="ARBA00022898"/>
    </source>
</evidence>
<dbReference type="STRING" id="953739.SVEN_1181"/>
<dbReference type="InterPro" id="IPR015422">
    <property type="entry name" value="PyrdxlP-dep_Trfase_small"/>
</dbReference>
<dbReference type="EC" id="2.6.1.1" evidence="10"/>
<dbReference type="CDD" id="cd00609">
    <property type="entry name" value="AAT_like"/>
    <property type="match status" value="1"/>
</dbReference>
<dbReference type="Pfam" id="PF00392">
    <property type="entry name" value="GntR"/>
    <property type="match status" value="1"/>
</dbReference>
<dbReference type="AlphaFoldDB" id="F2RDS8"/>
<dbReference type="InterPro" id="IPR015424">
    <property type="entry name" value="PyrdxlP-dep_Trfase"/>
</dbReference>
<evidence type="ECO:0000256" key="2">
    <source>
        <dbReference type="ARBA" id="ARBA00022576"/>
    </source>
</evidence>
<gene>
    <name evidence="10" type="ordered locus">SVEN_1181</name>
</gene>
<keyword evidence="5" id="KW-0805">Transcription regulation</keyword>
<evidence type="ECO:0000256" key="1">
    <source>
        <dbReference type="ARBA" id="ARBA00005384"/>
    </source>
</evidence>
<name>F2RDS8_STRVP</name>
<dbReference type="GO" id="GO:0004069">
    <property type="term" value="F:L-aspartate:2-oxoglutarate aminotransferase activity"/>
    <property type="evidence" value="ECO:0007669"/>
    <property type="project" value="UniProtKB-EC"/>
</dbReference>
<comment type="similarity">
    <text evidence="1">In the C-terminal section; belongs to the class-I pyridoxal-phosphate-dependent aminotransferase family.</text>
</comment>
<dbReference type="Gene3D" id="1.10.10.10">
    <property type="entry name" value="Winged helix-like DNA-binding domain superfamily/Winged helix DNA-binding domain"/>
    <property type="match status" value="1"/>
</dbReference>
<dbReference type="PRINTS" id="PR00035">
    <property type="entry name" value="HTHGNTR"/>
</dbReference>
<dbReference type="InterPro" id="IPR015421">
    <property type="entry name" value="PyrdxlP-dep_Trfase_major"/>
</dbReference>
<dbReference type="Proteomes" id="UP000006854">
    <property type="component" value="Chromosome"/>
</dbReference>
<dbReference type="KEGG" id="sve:SVEN_1181"/>
<organism evidence="10 11">
    <name type="scientific">Streptomyces venezuelae (strain ATCC 10712 / CBS 650.69 / DSM 40230 / JCM 4526 / NBRC 13096 / PD 04745)</name>
    <dbReference type="NCBI Taxonomy" id="953739"/>
    <lineage>
        <taxon>Bacteria</taxon>
        <taxon>Bacillati</taxon>
        <taxon>Actinomycetota</taxon>
        <taxon>Actinomycetes</taxon>
        <taxon>Kitasatosporales</taxon>
        <taxon>Streptomycetaceae</taxon>
        <taxon>Streptomyces</taxon>
    </lineage>
</organism>
<proteinExistence type="inferred from homology"/>
<feature type="region of interest" description="Disordered" evidence="8">
    <location>
        <begin position="1"/>
        <end position="52"/>
    </location>
</feature>
<sequence length="574" mass="59478">MRAASVERTATSDQGPKLSRPQTVDGKVSEKEITPRAASRVPRGSGSVRPALAPVVPGPAGSAAVAPRVKSVAAAPRVPPVVVTAIVVVAVALSCVLMSERSSVAELAHSLRAELNRYSPGGKLPSSRALVERYRVSPVTVTRALAQLAAEGLVVTRPGAGAFRAEPRATPVAGDTSWQEVALSADTATELVPRAVDASGVLVTLSAPPPGVIEFNGGYLHPSLQPEHALAGALARAGRRPGAWGRPPTDGLPELRQWFAREIGGSITAADLLITAGGQSAITTALRALAPPGTPVLVESPTYPGMLAVARAAGLRPVPVPADTDGVRPDLLEAAFRATGARVFVCQPLFQNPTGAVLAPERRGEVLRIARAAGAFVIEDDFARRLVHEDAPALPAPLAAEDPDGVVVHVCSLTKATSPSLRVGALAARGPVLERLRAIQVVDSFFVPRPLQEAALELVGAPAWPRHLRAVAQELRNRRDVLAGAVALQLPDAGLAHLPYGGYHLWLRLPDAVPEAALLAAALRTGVAAAPGRPYFCAEPPAGHIRLSFAGVAGPAEIVEGVRRLRAAVDELAG</sequence>
<dbReference type="FunFam" id="3.40.640.10:FF:000023">
    <property type="entry name" value="Transcriptional regulator, GntR family"/>
    <property type="match status" value="1"/>
</dbReference>
<dbReference type="PROSITE" id="PS50949">
    <property type="entry name" value="HTH_GNTR"/>
    <property type="match status" value="1"/>
</dbReference>
<dbReference type="Gene3D" id="3.40.640.10">
    <property type="entry name" value="Type I PLP-dependent aspartate aminotransferase-like (Major domain)"/>
    <property type="match status" value="1"/>
</dbReference>
<evidence type="ECO:0000256" key="8">
    <source>
        <dbReference type="SAM" id="MobiDB-lite"/>
    </source>
</evidence>
<evidence type="ECO:0000256" key="3">
    <source>
        <dbReference type="ARBA" id="ARBA00022679"/>
    </source>
</evidence>
<keyword evidence="3 10" id="KW-0808">Transferase</keyword>
<dbReference type="Pfam" id="PF00155">
    <property type="entry name" value="Aminotran_1_2"/>
    <property type="match status" value="1"/>
</dbReference>
<feature type="domain" description="HTH gntR-type" evidence="9">
    <location>
        <begin position="101"/>
        <end position="167"/>
    </location>
</feature>
<dbReference type="EMBL" id="FR845719">
    <property type="protein sequence ID" value="CCA54468.1"/>
    <property type="molecule type" value="Genomic_DNA"/>
</dbReference>
<evidence type="ECO:0000256" key="7">
    <source>
        <dbReference type="ARBA" id="ARBA00023163"/>
    </source>
</evidence>
<dbReference type="eggNOG" id="COG1167">
    <property type="taxonomic scope" value="Bacteria"/>
</dbReference>
<reference evidence="10 11" key="1">
    <citation type="journal article" date="2011" name="BMC Genomics">
        <title>Genome-wide analysis of the role of GlnR in Streptomyces venezuelae provides new insights into global nitrogen regulation in actinomycetes.</title>
        <authorList>
            <person name="Pullan S.T."/>
            <person name="Bibb M.J."/>
            <person name="Merrick M."/>
        </authorList>
    </citation>
    <scope>NUCLEOTIDE SEQUENCE [LARGE SCALE GENOMIC DNA]</scope>
    <source>
        <strain evidence="10">ATCC 10712</strain>
    </source>
</reference>
<dbReference type="GO" id="GO:0003700">
    <property type="term" value="F:DNA-binding transcription factor activity"/>
    <property type="evidence" value="ECO:0007669"/>
    <property type="project" value="InterPro"/>
</dbReference>
<accession>F2RDS8</accession>
<dbReference type="GO" id="GO:0003677">
    <property type="term" value="F:DNA binding"/>
    <property type="evidence" value="ECO:0007669"/>
    <property type="project" value="UniProtKB-KW"/>
</dbReference>
<dbReference type="SMART" id="SM00345">
    <property type="entry name" value="HTH_GNTR"/>
    <property type="match status" value="1"/>
</dbReference>
<dbReference type="InterPro" id="IPR036388">
    <property type="entry name" value="WH-like_DNA-bd_sf"/>
</dbReference>
<dbReference type="PATRIC" id="fig|953739.5.peg.3247"/>
<dbReference type="Gene3D" id="3.90.1150.10">
    <property type="entry name" value="Aspartate Aminotransferase, domain 1"/>
    <property type="match status" value="1"/>
</dbReference>
<dbReference type="GO" id="GO:0030170">
    <property type="term" value="F:pyridoxal phosphate binding"/>
    <property type="evidence" value="ECO:0007669"/>
    <property type="project" value="InterPro"/>
</dbReference>
<keyword evidence="6" id="KW-0238">DNA-binding</keyword>
<keyword evidence="2 10" id="KW-0032">Aminotransferase</keyword>
<evidence type="ECO:0000259" key="9">
    <source>
        <dbReference type="PROSITE" id="PS50949"/>
    </source>
</evidence>
<keyword evidence="11" id="KW-1185">Reference proteome</keyword>
<evidence type="ECO:0000313" key="11">
    <source>
        <dbReference type="Proteomes" id="UP000006854"/>
    </source>
</evidence>
<evidence type="ECO:0000256" key="6">
    <source>
        <dbReference type="ARBA" id="ARBA00023125"/>
    </source>
</evidence>
<keyword evidence="4" id="KW-0663">Pyridoxal phosphate</keyword>
<dbReference type="InterPro" id="IPR051446">
    <property type="entry name" value="HTH_trans_reg/aminotransferase"/>
</dbReference>
<protein>
    <submittedName>
        <fullName evidence="10">Transcriptional regulator, GntR family domain or Aspartate aminotransferase</fullName>
        <ecNumber evidence="10">2.6.1.1</ecNumber>
    </submittedName>
</protein>
<evidence type="ECO:0000256" key="5">
    <source>
        <dbReference type="ARBA" id="ARBA00023015"/>
    </source>
</evidence>
<dbReference type="CDD" id="cd07377">
    <property type="entry name" value="WHTH_GntR"/>
    <property type="match status" value="1"/>
</dbReference>
<dbReference type="InterPro" id="IPR000524">
    <property type="entry name" value="Tscrpt_reg_HTH_GntR"/>
</dbReference>
<dbReference type="HOGENOM" id="CLU_017584_0_0_11"/>
<dbReference type="InterPro" id="IPR036390">
    <property type="entry name" value="WH_DNA-bd_sf"/>
</dbReference>
<dbReference type="InterPro" id="IPR004839">
    <property type="entry name" value="Aminotransferase_I/II_large"/>
</dbReference>
<keyword evidence="7" id="KW-0804">Transcription</keyword>
<dbReference type="SUPFAM" id="SSF46785">
    <property type="entry name" value="Winged helix' DNA-binding domain"/>
    <property type="match status" value="1"/>
</dbReference>
<dbReference type="SUPFAM" id="SSF53383">
    <property type="entry name" value="PLP-dependent transferases"/>
    <property type="match status" value="1"/>
</dbReference>
<dbReference type="PANTHER" id="PTHR46577:SF2">
    <property type="entry name" value="TRANSCRIPTIONAL REGULATORY PROTEIN"/>
    <property type="match status" value="1"/>
</dbReference>
<evidence type="ECO:0000313" key="10">
    <source>
        <dbReference type="EMBL" id="CCA54468.1"/>
    </source>
</evidence>
<dbReference type="PANTHER" id="PTHR46577">
    <property type="entry name" value="HTH-TYPE TRANSCRIPTIONAL REGULATORY PROTEIN GABR"/>
    <property type="match status" value="1"/>
</dbReference>